<keyword evidence="2" id="KW-1185">Reference proteome</keyword>
<proteinExistence type="predicted"/>
<accession>A0A5B7I4Q4</accession>
<evidence type="ECO:0000313" key="1">
    <source>
        <dbReference type="EMBL" id="MPC79570.1"/>
    </source>
</evidence>
<evidence type="ECO:0000313" key="2">
    <source>
        <dbReference type="Proteomes" id="UP000324222"/>
    </source>
</evidence>
<reference evidence="1 2" key="1">
    <citation type="submission" date="2019-05" db="EMBL/GenBank/DDBJ databases">
        <title>Another draft genome of Portunus trituberculatus and its Hox gene families provides insights of decapod evolution.</title>
        <authorList>
            <person name="Jeong J.-H."/>
            <person name="Song I."/>
            <person name="Kim S."/>
            <person name="Choi T."/>
            <person name="Kim D."/>
            <person name="Ryu S."/>
            <person name="Kim W."/>
        </authorList>
    </citation>
    <scope>NUCLEOTIDE SEQUENCE [LARGE SCALE GENOMIC DNA]</scope>
    <source>
        <tissue evidence="1">Muscle</tissue>
    </source>
</reference>
<dbReference type="Proteomes" id="UP000324222">
    <property type="component" value="Unassembled WGS sequence"/>
</dbReference>
<dbReference type="EMBL" id="VSRR010051476">
    <property type="protein sequence ID" value="MPC79570.1"/>
    <property type="molecule type" value="Genomic_DNA"/>
</dbReference>
<name>A0A5B7I4Q4_PORTR</name>
<sequence>MAMNTHTIEQVLIAFTTTLWTLVRARLFHVDILRLCIDCGVAKLGVLPPQPASRQQPARGGDASSSLDSLIFDGGLRLQAASGAGRLFVVLCNVNSLFTSGENIC</sequence>
<gene>
    <name evidence="1" type="ORF">E2C01_074102</name>
</gene>
<protein>
    <submittedName>
        <fullName evidence="1">Uncharacterized protein</fullName>
    </submittedName>
</protein>
<organism evidence="1 2">
    <name type="scientific">Portunus trituberculatus</name>
    <name type="common">Swimming crab</name>
    <name type="synonym">Neptunus trituberculatus</name>
    <dbReference type="NCBI Taxonomy" id="210409"/>
    <lineage>
        <taxon>Eukaryota</taxon>
        <taxon>Metazoa</taxon>
        <taxon>Ecdysozoa</taxon>
        <taxon>Arthropoda</taxon>
        <taxon>Crustacea</taxon>
        <taxon>Multicrustacea</taxon>
        <taxon>Malacostraca</taxon>
        <taxon>Eumalacostraca</taxon>
        <taxon>Eucarida</taxon>
        <taxon>Decapoda</taxon>
        <taxon>Pleocyemata</taxon>
        <taxon>Brachyura</taxon>
        <taxon>Eubrachyura</taxon>
        <taxon>Portunoidea</taxon>
        <taxon>Portunidae</taxon>
        <taxon>Portuninae</taxon>
        <taxon>Portunus</taxon>
    </lineage>
</organism>
<dbReference type="AlphaFoldDB" id="A0A5B7I4Q4"/>
<comment type="caution">
    <text evidence="1">The sequence shown here is derived from an EMBL/GenBank/DDBJ whole genome shotgun (WGS) entry which is preliminary data.</text>
</comment>